<dbReference type="Pfam" id="PF07859">
    <property type="entry name" value="Abhydrolase_3"/>
    <property type="match status" value="1"/>
</dbReference>
<dbReference type="SUPFAM" id="SSF53474">
    <property type="entry name" value="alpha/beta-Hydrolases"/>
    <property type="match status" value="1"/>
</dbReference>
<sequence>MDRQATQILEALAQRAPERPKDADDARWLADFRYQTALLHDCGGPPQPLHAISHLMLADGPEPLAVRLYRPAAGRLPLLLHMHGGGAIAGSVDGHDPCLRALAHRTGWIVAAPLYRRAPEHRFPAQLDDGWRALLGVAGRADELGVDAARIVVSGDSIGGTFATALAVRSRDQGGPALAGQLLLYPNTDLRRGAAYPSRQSEDGNIIALDDLERQIDLHLACEADRSLPAASPLLMPDLHGLPRTLLVTCGADPLRDEGEAYGERLEEAGVDLRHHRFEGMIHGFLQMGGHIGTSTHLLDLIATWLG</sequence>
<protein>
    <submittedName>
        <fullName evidence="3">Alpha/beta hydrolase</fullName>
    </submittedName>
</protein>
<dbReference type="PANTHER" id="PTHR48081:SF8">
    <property type="entry name" value="ALPHA_BETA HYDROLASE FOLD-3 DOMAIN-CONTAINING PROTEIN-RELATED"/>
    <property type="match status" value="1"/>
</dbReference>
<evidence type="ECO:0000313" key="4">
    <source>
        <dbReference type="Proteomes" id="UP001210865"/>
    </source>
</evidence>
<evidence type="ECO:0000259" key="2">
    <source>
        <dbReference type="Pfam" id="PF07859"/>
    </source>
</evidence>
<feature type="domain" description="Alpha/beta hydrolase fold-3" evidence="2">
    <location>
        <begin position="79"/>
        <end position="286"/>
    </location>
</feature>
<accession>A0ABY7NLB5</accession>
<dbReference type="InterPro" id="IPR013094">
    <property type="entry name" value="AB_hydrolase_3"/>
</dbReference>
<dbReference type="EMBL" id="CP115174">
    <property type="protein sequence ID" value="WBO21367.1"/>
    <property type="molecule type" value="Genomic_DNA"/>
</dbReference>
<proteinExistence type="predicted"/>
<dbReference type="GO" id="GO:0016787">
    <property type="term" value="F:hydrolase activity"/>
    <property type="evidence" value="ECO:0007669"/>
    <property type="project" value="UniProtKB-KW"/>
</dbReference>
<dbReference type="Proteomes" id="UP001210865">
    <property type="component" value="Chromosome"/>
</dbReference>
<reference evidence="3 4" key="1">
    <citation type="submission" date="2022-12" db="EMBL/GenBank/DDBJ databases">
        <title>Sphingomonas abieness sp. nov., an endophytic bacterium isolated from Abies koreana.</title>
        <authorList>
            <person name="Jiang L."/>
            <person name="Lee J."/>
        </authorList>
    </citation>
    <scope>NUCLEOTIDE SEQUENCE [LARGE SCALE GENOMIC DNA]</scope>
    <source>
        <strain evidence="4">PAMB 00755</strain>
    </source>
</reference>
<dbReference type="InterPro" id="IPR029058">
    <property type="entry name" value="AB_hydrolase_fold"/>
</dbReference>
<dbReference type="Gene3D" id="3.40.50.1820">
    <property type="entry name" value="alpha/beta hydrolase"/>
    <property type="match status" value="1"/>
</dbReference>
<dbReference type="InterPro" id="IPR050300">
    <property type="entry name" value="GDXG_lipolytic_enzyme"/>
</dbReference>
<organism evidence="3 4">
    <name type="scientific">Sphingomonas abietis</name>
    <dbReference type="NCBI Taxonomy" id="3012344"/>
    <lineage>
        <taxon>Bacteria</taxon>
        <taxon>Pseudomonadati</taxon>
        <taxon>Pseudomonadota</taxon>
        <taxon>Alphaproteobacteria</taxon>
        <taxon>Sphingomonadales</taxon>
        <taxon>Sphingomonadaceae</taxon>
        <taxon>Sphingomonas</taxon>
    </lineage>
</organism>
<keyword evidence="4" id="KW-1185">Reference proteome</keyword>
<evidence type="ECO:0000313" key="3">
    <source>
        <dbReference type="EMBL" id="WBO21367.1"/>
    </source>
</evidence>
<keyword evidence="1 3" id="KW-0378">Hydrolase</keyword>
<evidence type="ECO:0000256" key="1">
    <source>
        <dbReference type="ARBA" id="ARBA00022801"/>
    </source>
</evidence>
<dbReference type="RefSeq" id="WP_270076016.1">
    <property type="nucleotide sequence ID" value="NZ_CP115174.1"/>
</dbReference>
<gene>
    <name evidence="3" type="ORF">PBT88_14380</name>
</gene>
<name>A0ABY7NLB5_9SPHN</name>
<dbReference type="PANTHER" id="PTHR48081">
    <property type="entry name" value="AB HYDROLASE SUPERFAMILY PROTEIN C4A8.06C"/>
    <property type="match status" value="1"/>
</dbReference>